<proteinExistence type="predicted"/>
<gene>
    <name evidence="3" type="ORF">DQG23_08260</name>
</gene>
<dbReference type="InterPro" id="IPR000683">
    <property type="entry name" value="Gfo/Idh/MocA-like_OxRdtase_N"/>
</dbReference>
<dbReference type="Pfam" id="PF21378">
    <property type="entry name" value="YceM-like_C"/>
    <property type="match status" value="1"/>
</dbReference>
<comment type="caution">
    <text evidence="3">The sequence shown here is derived from an EMBL/GenBank/DDBJ whole genome shotgun (WGS) entry which is preliminary data.</text>
</comment>
<dbReference type="SUPFAM" id="SSF55347">
    <property type="entry name" value="Glyceraldehyde-3-phosphate dehydrogenase-like, C-terminal domain"/>
    <property type="match status" value="1"/>
</dbReference>
<dbReference type="PANTHER" id="PTHR43708">
    <property type="entry name" value="CONSERVED EXPRESSED OXIDOREDUCTASE (EUROFUNG)"/>
    <property type="match status" value="1"/>
</dbReference>
<dbReference type="InterPro" id="IPR051317">
    <property type="entry name" value="Gfo/Idh/MocA_oxidoreduct"/>
</dbReference>
<evidence type="ECO:0000313" key="4">
    <source>
        <dbReference type="Proteomes" id="UP000250369"/>
    </source>
</evidence>
<feature type="domain" description="Gfo/Idh/MocA-like oxidoreductase N-terminal" evidence="1">
    <location>
        <begin position="1"/>
        <end position="116"/>
    </location>
</feature>
<sequence>MIGIGDIARKVYLPLLSQHQSVELAGVMSATAATVQRTAETYRIPFGTTRLDELLNLGLDAVFVHSPTETHREIVLACLQRGMAVYVDKPLSYDIRESEEMAAYAETKGLLLAVGFNRRFAPLYGEAKAWAEASGGFDSCTALKHRTKLQSHDAKRTFYDDLIHMLDLLVWLGGPDYELIGKRQRADGGGRLLDAAGMLAFGGSNGPLGKYEMVRTAGADLEKLVLHGSGRSAEVINMEQAMLCEHGAAPLQRGFGSWDTVLMRRGFAGAVEHFLASLQNPDTCGIRADLTLSTHRLAERLAE</sequence>
<dbReference type="SUPFAM" id="SSF51735">
    <property type="entry name" value="NAD(P)-binding Rossmann-fold domains"/>
    <property type="match status" value="1"/>
</dbReference>
<dbReference type="InterPro" id="IPR036291">
    <property type="entry name" value="NAD(P)-bd_dom_sf"/>
</dbReference>
<dbReference type="EMBL" id="QMFB01000003">
    <property type="protein sequence ID" value="RAV22173.1"/>
    <property type="molecule type" value="Genomic_DNA"/>
</dbReference>
<dbReference type="Proteomes" id="UP000250369">
    <property type="component" value="Unassembled WGS sequence"/>
</dbReference>
<evidence type="ECO:0000259" key="1">
    <source>
        <dbReference type="Pfam" id="PF01408"/>
    </source>
</evidence>
<dbReference type="OrthoDB" id="9815825at2"/>
<reference evidence="3 4" key="1">
    <citation type="journal article" date="2009" name="Int. J. Syst. Evol. Microbiol.">
        <title>Paenibacillus contaminans sp. nov., isolated from a contaminated laboratory plate.</title>
        <authorList>
            <person name="Chou J.H."/>
            <person name="Lee J.H."/>
            <person name="Lin M.C."/>
            <person name="Chang P.S."/>
            <person name="Arun A.B."/>
            <person name="Young C.C."/>
            <person name="Chen W.M."/>
        </authorList>
    </citation>
    <scope>NUCLEOTIDE SEQUENCE [LARGE SCALE GENOMIC DNA]</scope>
    <source>
        <strain evidence="3 4">CKOBP-6</strain>
    </source>
</reference>
<dbReference type="GO" id="GO:0000166">
    <property type="term" value="F:nucleotide binding"/>
    <property type="evidence" value="ECO:0007669"/>
    <property type="project" value="InterPro"/>
</dbReference>
<name>A0A329MTZ1_9BACL</name>
<dbReference type="InterPro" id="IPR048477">
    <property type="entry name" value="YceM-like_C"/>
</dbReference>
<organism evidence="3 4">
    <name type="scientific">Paenibacillus contaminans</name>
    <dbReference type="NCBI Taxonomy" id="450362"/>
    <lineage>
        <taxon>Bacteria</taxon>
        <taxon>Bacillati</taxon>
        <taxon>Bacillota</taxon>
        <taxon>Bacilli</taxon>
        <taxon>Bacillales</taxon>
        <taxon>Paenibacillaceae</taxon>
        <taxon>Paenibacillus</taxon>
    </lineage>
</organism>
<dbReference type="PANTHER" id="PTHR43708:SF4">
    <property type="entry name" value="OXIDOREDUCTASE YCEM-RELATED"/>
    <property type="match status" value="1"/>
</dbReference>
<dbReference type="Pfam" id="PF01408">
    <property type="entry name" value="GFO_IDH_MocA"/>
    <property type="match status" value="1"/>
</dbReference>
<evidence type="ECO:0000259" key="2">
    <source>
        <dbReference type="Pfam" id="PF21378"/>
    </source>
</evidence>
<dbReference type="Gene3D" id="3.30.360.10">
    <property type="entry name" value="Dihydrodipicolinate Reductase, domain 2"/>
    <property type="match status" value="1"/>
</dbReference>
<keyword evidence="4" id="KW-1185">Reference proteome</keyword>
<dbReference type="AlphaFoldDB" id="A0A329MTZ1"/>
<accession>A0A329MTZ1</accession>
<feature type="domain" description="YceM-like C-terminal" evidence="2">
    <location>
        <begin position="122"/>
        <end position="241"/>
    </location>
</feature>
<evidence type="ECO:0000313" key="3">
    <source>
        <dbReference type="EMBL" id="RAV22173.1"/>
    </source>
</evidence>
<dbReference type="Gene3D" id="3.40.50.720">
    <property type="entry name" value="NAD(P)-binding Rossmann-like Domain"/>
    <property type="match status" value="1"/>
</dbReference>
<protein>
    <submittedName>
        <fullName evidence="3">Gfo/Idh/MocA family oxidoreductase</fullName>
    </submittedName>
</protein>
<dbReference type="RefSeq" id="WP_113030484.1">
    <property type="nucleotide sequence ID" value="NZ_QMFB01000003.1"/>
</dbReference>